<dbReference type="Proteomes" id="UP000008388">
    <property type="component" value="Segment"/>
</dbReference>
<organismHost>
    <name type="scientific">Pseudomonas aeruginosa</name>
    <dbReference type="NCBI Taxonomy" id="287"/>
</organismHost>
<evidence type="ECO:0000313" key="2">
    <source>
        <dbReference type="Proteomes" id="UP000008388"/>
    </source>
</evidence>
<keyword evidence="2" id="KW-1185">Reference proteome</keyword>
<dbReference type="EMBL" id="HQ630627">
    <property type="protein sequence ID" value="AEH03721.1"/>
    <property type="molecule type" value="Genomic_DNA"/>
</dbReference>
<reference evidence="1 2" key="1">
    <citation type="journal article" date="2011" name="Microbiology">
        <title>The Pseudomonas aeruginosa generalized transducing phage phiPA3 is a new member of the phiKZ-like group of 'jumbo' phages, and infects model laboratory strains and clinical isolates from cystic fibrosis patients.</title>
        <authorList>
            <person name="Monson R."/>
            <person name="Foulds I."/>
            <person name="Foweraker J."/>
            <person name="Welch M."/>
            <person name="Salmond G.P."/>
        </authorList>
    </citation>
    <scope>NUCLEOTIDE SEQUENCE [LARGE SCALE GENOMIC DNA]</scope>
</reference>
<dbReference type="KEGG" id="vg:26643826"/>
<proteinExistence type="predicted"/>
<organism evidence="1 2">
    <name type="scientific">Pseudomonas phage PhiPA3</name>
    <name type="common">Pseudomonas aeruginosa phage PhiPA3</name>
    <dbReference type="NCBI Taxonomy" id="998086"/>
    <lineage>
        <taxon>Viruses</taxon>
        <taxon>Duplodnaviria</taxon>
        <taxon>Heunggongvirae</taxon>
        <taxon>Uroviricota</taxon>
        <taxon>Caudoviricetes</taxon>
        <taxon>Chimalliviridae</taxon>
        <taxon>Miltoncavirus</taxon>
        <taxon>Miltoncavirus PhiPA3</taxon>
    </lineage>
</organism>
<gene>
    <name evidence="1" type="primary">298</name>
</gene>
<name>F8SJD4_BPPA3</name>
<dbReference type="GeneID" id="26643826"/>
<evidence type="ECO:0000313" key="1">
    <source>
        <dbReference type="EMBL" id="AEH03721.1"/>
    </source>
</evidence>
<protein>
    <submittedName>
        <fullName evidence="1">Uncharacterized protein 298</fullName>
    </submittedName>
</protein>
<dbReference type="RefSeq" id="YP_009217377.1">
    <property type="nucleotide sequence ID" value="NC_028999.1"/>
</dbReference>
<sequence length="164" mass="18670">MFCVQQPNSTPQVMLQGPGPTMNKLDALYLIQKAQLEAILGVYTSHYRKDACNDFQSLTFGMDGKDATVYAGWMSEGGSRSVAHFKVVNLRTNQSWLFCQNYNFNVAMNVEIWKGDVDNNEKLKDGNEGFTLDESNEFEWALGYLTESLAEWMEYHPTNKDTIN</sequence>
<accession>F8SJD4</accession>